<protein>
    <submittedName>
        <fullName evidence="1">Histidine kinase</fullName>
    </submittedName>
</protein>
<keyword evidence="2" id="KW-1185">Reference proteome</keyword>
<dbReference type="AlphaFoldDB" id="A0A2X0JTW6"/>
<evidence type="ECO:0000313" key="1">
    <source>
        <dbReference type="EMBL" id="RAG80295.1"/>
    </source>
</evidence>
<accession>A0A2X0JTW6</accession>
<reference evidence="1 2" key="1">
    <citation type="submission" date="2018-06" db="EMBL/GenBank/DDBJ databases">
        <title>Streptacidiphilus pinicola sp. nov., isolated from pine grove soil.</title>
        <authorList>
            <person name="Roh S.G."/>
            <person name="Park S."/>
            <person name="Kim M.-K."/>
            <person name="Yun B.-R."/>
            <person name="Park J."/>
            <person name="Kim M.J."/>
            <person name="Kim Y.S."/>
            <person name="Kim S.B."/>
        </authorList>
    </citation>
    <scope>NUCLEOTIDE SEQUENCE [LARGE SCALE GENOMIC DNA]</scope>
    <source>
        <strain evidence="1 2">MMS16-CNU450</strain>
    </source>
</reference>
<dbReference type="GO" id="GO:0016301">
    <property type="term" value="F:kinase activity"/>
    <property type="evidence" value="ECO:0007669"/>
    <property type="project" value="UniProtKB-KW"/>
</dbReference>
<name>A0A2X0JTW6_9ACTN</name>
<gene>
    <name evidence="1" type="ORF">DN069_38960</name>
</gene>
<sequence>MSSDMEHDDKMLFFTLKDRDAAEAAFRDVKELPTVTRAALLERDADGRVTVPQDYDPGAGGAMVGFGTVGTILGLFIGPLATAIGIALGASLGALADGEEAEQETAGLIGLSAWVDPDSCLLVAEMVESDPRAANAIAARHGAQLQRVPAAEAAQWLDDLRTRAEAEAPGPSGGPGVAL</sequence>
<evidence type="ECO:0000313" key="2">
    <source>
        <dbReference type="Proteomes" id="UP000248889"/>
    </source>
</evidence>
<proteinExistence type="predicted"/>
<comment type="caution">
    <text evidence="1">The sequence shown here is derived from an EMBL/GenBank/DDBJ whole genome shotgun (WGS) entry which is preliminary data.</text>
</comment>
<dbReference type="EMBL" id="QKYN01000267">
    <property type="protein sequence ID" value="RAG80295.1"/>
    <property type="molecule type" value="Genomic_DNA"/>
</dbReference>
<keyword evidence="1" id="KW-0808">Transferase</keyword>
<dbReference type="Proteomes" id="UP000248889">
    <property type="component" value="Unassembled WGS sequence"/>
</dbReference>
<organism evidence="1 2">
    <name type="scientific">Streptacidiphilus pinicola</name>
    <dbReference type="NCBI Taxonomy" id="2219663"/>
    <lineage>
        <taxon>Bacteria</taxon>
        <taxon>Bacillati</taxon>
        <taxon>Actinomycetota</taxon>
        <taxon>Actinomycetes</taxon>
        <taxon>Kitasatosporales</taxon>
        <taxon>Streptomycetaceae</taxon>
        <taxon>Streptacidiphilus</taxon>
    </lineage>
</organism>
<keyword evidence="1" id="KW-0418">Kinase</keyword>